<keyword evidence="7" id="KW-1185">Reference proteome</keyword>
<dbReference type="CDD" id="cd07035">
    <property type="entry name" value="TPP_PYR_POX_like"/>
    <property type="match status" value="1"/>
</dbReference>
<dbReference type="RefSeq" id="WP_326617475.1">
    <property type="nucleotide sequence ID" value="NZ_CP109106.1"/>
</dbReference>
<feature type="domain" description="Thiamine pyrophosphate enzyme TPP-binding" evidence="4">
    <location>
        <begin position="308"/>
        <end position="437"/>
    </location>
</feature>
<dbReference type="InterPro" id="IPR011766">
    <property type="entry name" value="TPP_enzyme_TPP-bd"/>
</dbReference>
<evidence type="ECO:0000256" key="2">
    <source>
        <dbReference type="ARBA" id="ARBA00023052"/>
    </source>
</evidence>
<feature type="region of interest" description="Disordered" evidence="3">
    <location>
        <begin position="258"/>
        <end position="279"/>
    </location>
</feature>
<evidence type="ECO:0000313" key="7">
    <source>
        <dbReference type="Proteomes" id="UP001344251"/>
    </source>
</evidence>
<evidence type="ECO:0000313" key="6">
    <source>
        <dbReference type="EMBL" id="WSB68065.1"/>
    </source>
</evidence>
<gene>
    <name evidence="6" type="ORF">OG863_08890</name>
</gene>
<evidence type="ECO:0000256" key="1">
    <source>
        <dbReference type="ARBA" id="ARBA00007812"/>
    </source>
</evidence>
<feature type="region of interest" description="Disordered" evidence="3">
    <location>
        <begin position="103"/>
        <end position="123"/>
    </location>
</feature>
<dbReference type="Pfam" id="PF02775">
    <property type="entry name" value="TPP_enzyme_C"/>
    <property type="match status" value="1"/>
</dbReference>
<name>A0ABZ1FDM2_9ACTN</name>
<dbReference type="Pfam" id="PF02776">
    <property type="entry name" value="TPP_enzyme_N"/>
    <property type="match status" value="1"/>
</dbReference>
<proteinExistence type="inferred from homology"/>
<dbReference type="Gene3D" id="3.40.50.970">
    <property type="match status" value="2"/>
</dbReference>
<evidence type="ECO:0000259" key="5">
    <source>
        <dbReference type="Pfam" id="PF02776"/>
    </source>
</evidence>
<dbReference type="PANTHER" id="PTHR18968:SF13">
    <property type="entry name" value="ACETOLACTATE SYNTHASE CATALYTIC SUBUNIT, MITOCHONDRIAL"/>
    <property type="match status" value="1"/>
</dbReference>
<dbReference type="EMBL" id="CP109106">
    <property type="protein sequence ID" value="WSB68065.1"/>
    <property type="molecule type" value="Genomic_DNA"/>
</dbReference>
<dbReference type="InterPro" id="IPR045229">
    <property type="entry name" value="TPP_enz"/>
</dbReference>
<accession>A0ABZ1FDM2</accession>
<organism evidence="6 7">
    <name type="scientific">Streptomyces decoyicus</name>
    <dbReference type="NCBI Taxonomy" id="249567"/>
    <lineage>
        <taxon>Bacteria</taxon>
        <taxon>Bacillati</taxon>
        <taxon>Actinomycetota</taxon>
        <taxon>Actinomycetes</taxon>
        <taxon>Kitasatosporales</taxon>
        <taxon>Streptomycetaceae</taxon>
        <taxon>Streptomyces</taxon>
    </lineage>
</organism>
<evidence type="ECO:0000259" key="4">
    <source>
        <dbReference type="Pfam" id="PF02775"/>
    </source>
</evidence>
<dbReference type="InterPro" id="IPR029061">
    <property type="entry name" value="THDP-binding"/>
</dbReference>
<protein>
    <submittedName>
        <fullName evidence="6">Thiamine pyrophosphate-binding protein</fullName>
    </submittedName>
</protein>
<keyword evidence="2" id="KW-0786">Thiamine pyrophosphate</keyword>
<sequence>MAAQRVPAVLAAVQIMKNEGVDIVFGCPGAALLPLYAAMEEAGIERLSGRHEEGAAFMADGWARTTGRTGVVTVTAGPGSARLITGLYAAQQDAVPLVCVTGRETGGPRRRAGPPRHAPGRPPDLVRLAGPVTKRAERIEDPARIPGAFREAFRIAREGRPGPVLIDLPADLAAAEIVHDTGRRPGCGGRPPRDGMVQDGMVQEGTVQTGTAQAGSVRAAPVRPLGAASGPVGHADPDGSRSPVSWVLAEVAALFGAQDRPEAEPDAAPGTGPRIAPGSYLVSSSAGDGDAALADTPYGQRHRLHRRSGPPGWEVPAAIGVRKALDSRGERDAEVVVVVDGHGFPFPAEELASAVRHEVPFVLILFHPGHEDHGRCGQHGPYEHLARYDQGRTDHVKLVEAYGCAGRDVLDPAELRSAVEWARKEAVSTRRPVLVEIRTACAERAADGLPAGPVHEFTHGTFAHGT</sequence>
<feature type="domain" description="Thiamine pyrophosphate enzyme N-terminal TPP-binding" evidence="5">
    <location>
        <begin position="13"/>
        <end position="104"/>
    </location>
</feature>
<dbReference type="PANTHER" id="PTHR18968">
    <property type="entry name" value="THIAMINE PYROPHOSPHATE ENZYMES"/>
    <property type="match status" value="1"/>
</dbReference>
<reference evidence="6 7" key="1">
    <citation type="submission" date="2022-10" db="EMBL/GenBank/DDBJ databases">
        <title>The complete genomes of actinobacterial strains from the NBC collection.</title>
        <authorList>
            <person name="Joergensen T.S."/>
            <person name="Alvarez Arevalo M."/>
            <person name="Sterndorff E.B."/>
            <person name="Faurdal D."/>
            <person name="Vuksanovic O."/>
            <person name="Mourched A.-S."/>
            <person name="Charusanti P."/>
            <person name="Shaw S."/>
            <person name="Blin K."/>
            <person name="Weber T."/>
        </authorList>
    </citation>
    <scope>NUCLEOTIDE SEQUENCE [LARGE SCALE GENOMIC DNA]</scope>
    <source>
        <strain evidence="6 7">NBC 01774</strain>
    </source>
</reference>
<evidence type="ECO:0000256" key="3">
    <source>
        <dbReference type="SAM" id="MobiDB-lite"/>
    </source>
</evidence>
<comment type="similarity">
    <text evidence="1">Belongs to the TPP enzyme family.</text>
</comment>
<dbReference type="Proteomes" id="UP001344251">
    <property type="component" value="Chromosome"/>
</dbReference>
<dbReference type="InterPro" id="IPR012001">
    <property type="entry name" value="Thiamin_PyroP_enz_TPP-bd_dom"/>
</dbReference>
<dbReference type="SUPFAM" id="SSF52518">
    <property type="entry name" value="Thiamin diphosphate-binding fold (THDP-binding)"/>
    <property type="match status" value="2"/>
</dbReference>